<gene>
    <name evidence="1" type="ORF">HMPREF9080_03045</name>
</gene>
<protein>
    <submittedName>
        <fullName evidence="1">Uncharacterized protein</fullName>
    </submittedName>
</protein>
<dbReference type="InterPro" id="IPR036761">
    <property type="entry name" value="TTHA0802/YceI-like_sf"/>
</dbReference>
<dbReference type="AlphaFoldDB" id="G9ZJS5"/>
<comment type="caution">
    <text evidence="1">The sequence shown here is derived from an EMBL/GenBank/DDBJ whole genome shotgun (WGS) entry which is preliminary data.</text>
</comment>
<dbReference type="STRING" id="797473.HMPREF9080_03045"/>
<dbReference type="SUPFAM" id="SSF101874">
    <property type="entry name" value="YceI-like"/>
    <property type="match status" value="1"/>
</dbReference>
<sequence>MLLHLFAAAFVHRMANSQTVITPQAIATTMRYFTHNRRTSMTTIRSALLTAALFAGSAAVAAPVKYDIDPTHFYVQIGVSHLGYSTIPGLFKGVSGSLYLRQRQR</sequence>
<organism evidence="1 2">
    <name type="scientific">Cardiobacterium valvarum F0432</name>
    <dbReference type="NCBI Taxonomy" id="797473"/>
    <lineage>
        <taxon>Bacteria</taxon>
        <taxon>Pseudomonadati</taxon>
        <taxon>Pseudomonadota</taxon>
        <taxon>Gammaproteobacteria</taxon>
        <taxon>Cardiobacteriales</taxon>
        <taxon>Cardiobacteriaceae</taxon>
        <taxon>Cardiobacterium</taxon>
    </lineage>
</organism>
<name>G9ZJS5_9GAMM</name>
<dbReference type="Proteomes" id="UP000004750">
    <property type="component" value="Unassembled WGS sequence"/>
</dbReference>
<evidence type="ECO:0000313" key="1">
    <source>
        <dbReference type="EMBL" id="EHM49555.1"/>
    </source>
</evidence>
<reference evidence="1 2" key="1">
    <citation type="submission" date="2011-08" db="EMBL/GenBank/DDBJ databases">
        <authorList>
            <person name="Weinstock G."/>
            <person name="Sodergren E."/>
            <person name="Clifton S."/>
            <person name="Fulton L."/>
            <person name="Fulton B."/>
            <person name="Courtney L."/>
            <person name="Fronick C."/>
            <person name="Harrison M."/>
            <person name="Strong C."/>
            <person name="Farmer C."/>
            <person name="Delahaunty K."/>
            <person name="Markovic C."/>
            <person name="Hall O."/>
            <person name="Minx P."/>
            <person name="Tomlinson C."/>
            <person name="Mitreva M."/>
            <person name="Hou S."/>
            <person name="Chen J."/>
            <person name="Wollam A."/>
            <person name="Pepin K.H."/>
            <person name="Johnson M."/>
            <person name="Bhonagiri V."/>
            <person name="Zhang X."/>
            <person name="Suruliraj S."/>
            <person name="Warren W."/>
            <person name="Chinwalla A."/>
            <person name="Mardis E.R."/>
            <person name="Wilson R.K."/>
        </authorList>
    </citation>
    <scope>NUCLEOTIDE SEQUENCE [LARGE SCALE GENOMIC DNA]</scope>
    <source>
        <strain evidence="1 2">F0432</strain>
    </source>
</reference>
<dbReference type="HOGENOM" id="CLU_2231743_0_0_6"/>
<proteinExistence type="predicted"/>
<evidence type="ECO:0000313" key="2">
    <source>
        <dbReference type="Proteomes" id="UP000004750"/>
    </source>
</evidence>
<accession>G9ZJS5</accession>
<dbReference type="EMBL" id="AGCM01000196">
    <property type="protein sequence ID" value="EHM49555.1"/>
    <property type="molecule type" value="Genomic_DNA"/>
</dbReference>